<evidence type="ECO:0000313" key="2">
    <source>
        <dbReference type="EMBL" id="GAA4934063.1"/>
    </source>
</evidence>
<dbReference type="Proteomes" id="UP001409585">
    <property type="component" value="Unassembled WGS sequence"/>
</dbReference>
<gene>
    <name evidence="2" type="ORF">GCM10025791_08550</name>
</gene>
<organism evidence="2 3">
    <name type="scientific">Halioxenophilus aromaticivorans</name>
    <dbReference type="NCBI Taxonomy" id="1306992"/>
    <lineage>
        <taxon>Bacteria</taxon>
        <taxon>Pseudomonadati</taxon>
        <taxon>Pseudomonadota</taxon>
        <taxon>Gammaproteobacteria</taxon>
        <taxon>Alteromonadales</taxon>
        <taxon>Alteromonadaceae</taxon>
        <taxon>Halioxenophilus</taxon>
    </lineage>
</organism>
<dbReference type="RefSeq" id="WP_345417578.1">
    <property type="nucleotide sequence ID" value="NZ_AP031496.1"/>
</dbReference>
<dbReference type="AlphaFoldDB" id="A0AAV3TY74"/>
<keyword evidence="1" id="KW-0812">Transmembrane</keyword>
<feature type="transmembrane region" description="Helical" evidence="1">
    <location>
        <begin position="6"/>
        <end position="24"/>
    </location>
</feature>
<dbReference type="EMBL" id="BAABLX010000007">
    <property type="protein sequence ID" value="GAA4934063.1"/>
    <property type="molecule type" value="Genomic_DNA"/>
</dbReference>
<sequence length="154" mass="17375">MLRILAWIIASIGLMILVGFIWLLSPHLTSTHERVANVPVTIEALYLISTGDPMCTNLYMEVGAEQYEAIIPMVPPDVPDPHSDSRLQHADPVTITGFKKEWVETNRITGRQTRKPTGYIEIISWRSPNTGQFTTQTPDLDSKQFTTENYTGCR</sequence>
<keyword evidence="1" id="KW-1133">Transmembrane helix</keyword>
<keyword evidence="3" id="KW-1185">Reference proteome</keyword>
<evidence type="ECO:0000256" key="1">
    <source>
        <dbReference type="SAM" id="Phobius"/>
    </source>
</evidence>
<comment type="caution">
    <text evidence="2">The sequence shown here is derived from an EMBL/GenBank/DDBJ whole genome shotgun (WGS) entry which is preliminary data.</text>
</comment>
<accession>A0AAV3TY74</accession>
<protein>
    <submittedName>
        <fullName evidence="2">Uncharacterized protein</fullName>
    </submittedName>
</protein>
<reference evidence="3" key="1">
    <citation type="journal article" date="2019" name="Int. J. Syst. Evol. Microbiol.">
        <title>The Global Catalogue of Microorganisms (GCM) 10K type strain sequencing project: providing services to taxonomists for standard genome sequencing and annotation.</title>
        <authorList>
            <consortium name="The Broad Institute Genomics Platform"/>
            <consortium name="The Broad Institute Genome Sequencing Center for Infectious Disease"/>
            <person name="Wu L."/>
            <person name="Ma J."/>
        </authorList>
    </citation>
    <scope>NUCLEOTIDE SEQUENCE [LARGE SCALE GENOMIC DNA]</scope>
    <source>
        <strain evidence="3">JCM 19134</strain>
    </source>
</reference>
<proteinExistence type="predicted"/>
<keyword evidence="1" id="KW-0472">Membrane</keyword>
<name>A0AAV3TY74_9ALTE</name>
<evidence type="ECO:0000313" key="3">
    <source>
        <dbReference type="Proteomes" id="UP001409585"/>
    </source>
</evidence>